<reference evidence="9 10" key="1">
    <citation type="submission" date="2024-07" db="EMBL/GenBank/DDBJ databases">
        <title>Chromosome-level genome assembly of the water stick insect Ranatra chinensis (Heteroptera: Nepidae).</title>
        <authorList>
            <person name="Liu X."/>
        </authorList>
    </citation>
    <scope>NUCLEOTIDE SEQUENCE [LARGE SCALE GENOMIC DNA]</scope>
    <source>
        <strain evidence="9">Cailab_2021Rc</strain>
        <tissue evidence="9">Muscle</tissue>
    </source>
</reference>
<evidence type="ECO:0000313" key="10">
    <source>
        <dbReference type="Proteomes" id="UP001558652"/>
    </source>
</evidence>
<dbReference type="Proteomes" id="UP001558652">
    <property type="component" value="Unassembled WGS sequence"/>
</dbReference>
<evidence type="ECO:0000313" key="9">
    <source>
        <dbReference type="EMBL" id="KAL1128886.1"/>
    </source>
</evidence>
<dbReference type="PROSITE" id="PS00678">
    <property type="entry name" value="WD_REPEATS_1"/>
    <property type="match status" value="2"/>
</dbReference>
<evidence type="ECO:0000256" key="6">
    <source>
        <dbReference type="PROSITE-ProRule" id="PRU00221"/>
    </source>
</evidence>
<dbReference type="AlphaFoldDB" id="A0ABD0YCE3"/>
<dbReference type="InterPro" id="IPR015943">
    <property type="entry name" value="WD40/YVTN_repeat-like_dom_sf"/>
</dbReference>
<feature type="region of interest" description="Disordered" evidence="7">
    <location>
        <begin position="103"/>
        <end position="135"/>
    </location>
</feature>
<dbReference type="InterPro" id="IPR051972">
    <property type="entry name" value="Glutamate-rich_WD_repeat"/>
</dbReference>
<dbReference type="PROSITE" id="PS50294">
    <property type="entry name" value="WD_REPEATS_REGION"/>
    <property type="match status" value="3"/>
</dbReference>
<dbReference type="PANTHER" id="PTHR45903">
    <property type="entry name" value="GLUTAMATE-RICH WD REPEAT-CONTAINING PROTEIN 1"/>
    <property type="match status" value="1"/>
</dbReference>
<feature type="repeat" description="WD" evidence="6">
    <location>
        <begin position="293"/>
        <end position="328"/>
    </location>
</feature>
<evidence type="ECO:0000256" key="4">
    <source>
        <dbReference type="ARBA" id="ARBA00023242"/>
    </source>
</evidence>
<comment type="subcellular location">
    <subcellularLocation>
        <location evidence="1">Nucleus</location>
    </subcellularLocation>
</comment>
<feature type="compositionally biased region" description="Low complexity" evidence="7">
    <location>
        <begin position="117"/>
        <end position="127"/>
    </location>
</feature>
<dbReference type="EMBL" id="JBFDAA010000009">
    <property type="protein sequence ID" value="KAL1128886.1"/>
    <property type="molecule type" value="Genomic_DNA"/>
</dbReference>
<name>A0ABD0YCE3_9HEMI</name>
<comment type="caution">
    <text evidence="9">The sequence shown here is derived from an EMBL/GenBank/DDBJ whole genome shotgun (WGS) entry which is preliminary data.</text>
</comment>
<dbReference type="InterPro" id="IPR020472">
    <property type="entry name" value="WD40_PAC1"/>
</dbReference>
<dbReference type="Gene3D" id="2.130.10.10">
    <property type="entry name" value="YVTN repeat-like/Quinoprotein amine dehydrogenase"/>
    <property type="match status" value="1"/>
</dbReference>
<evidence type="ECO:0000256" key="7">
    <source>
        <dbReference type="SAM" id="MobiDB-lite"/>
    </source>
</evidence>
<dbReference type="PROSITE" id="PS50082">
    <property type="entry name" value="WD_REPEATS_2"/>
    <property type="match status" value="3"/>
</dbReference>
<evidence type="ECO:0000256" key="3">
    <source>
        <dbReference type="ARBA" id="ARBA00022737"/>
    </source>
</evidence>
<dbReference type="InterPro" id="IPR001680">
    <property type="entry name" value="WD40_rpt"/>
</dbReference>
<dbReference type="Pfam" id="PF00400">
    <property type="entry name" value="WD40"/>
    <property type="match status" value="3"/>
</dbReference>
<dbReference type="SUPFAM" id="SSF50978">
    <property type="entry name" value="WD40 repeat-like"/>
    <property type="match status" value="1"/>
</dbReference>
<keyword evidence="3" id="KW-0677">Repeat</keyword>
<dbReference type="InterPro" id="IPR022052">
    <property type="entry name" value="Histone-bd_RBBP4-like_N"/>
</dbReference>
<evidence type="ECO:0000256" key="1">
    <source>
        <dbReference type="ARBA" id="ARBA00004123"/>
    </source>
</evidence>
<dbReference type="PANTHER" id="PTHR45903:SF1">
    <property type="entry name" value="GLUTAMATE-RICH WD REPEAT-CONTAINING PROTEIN 1"/>
    <property type="match status" value="1"/>
</dbReference>
<dbReference type="GO" id="GO:0005634">
    <property type="term" value="C:nucleus"/>
    <property type="evidence" value="ECO:0007669"/>
    <property type="project" value="UniProtKB-SubCell"/>
</dbReference>
<feature type="repeat" description="WD" evidence="6">
    <location>
        <begin position="246"/>
        <end position="281"/>
    </location>
</feature>
<accession>A0ABD0YCE3</accession>
<dbReference type="InterPro" id="IPR036322">
    <property type="entry name" value="WD40_repeat_dom_sf"/>
</dbReference>
<keyword evidence="10" id="KW-1185">Reference proteome</keyword>
<dbReference type="InterPro" id="IPR019775">
    <property type="entry name" value="WD40_repeat_CS"/>
</dbReference>
<evidence type="ECO:0000259" key="8">
    <source>
        <dbReference type="Pfam" id="PF12265"/>
    </source>
</evidence>
<evidence type="ECO:0000256" key="2">
    <source>
        <dbReference type="ARBA" id="ARBA00022574"/>
    </source>
</evidence>
<dbReference type="Pfam" id="PF12265">
    <property type="entry name" value="CAF1C_H4-bd"/>
    <property type="match status" value="1"/>
</dbReference>
<keyword evidence="2 6" id="KW-0853">WD repeat</keyword>
<dbReference type="SMART" id="SM00320">
    <property type="entry name" value="WD40"/>
    <property type="match status" value="4"/>
</dbReference>
<feature type="region of interest" description="Disordered" evidence="7">
    <location>
        <begin position="1"/>
        <end position="21"/>
    </location>
</feature>
<keyword evidence="4" id="KW-0539">Nucleus</keyword>
<feature type="domain" description="Histone-binding protein RBBP4-like N-terminal" evidence="8">
    <location>
        <begin position="39"/>
        <end position="106"/>
    </location>
</feature>
<proteinExistence type="predicted"/>
<evidence type="ECO:0000256" key="5">
    <source>
        <dbReference type="ARBA" id="ARBA00040876"/>
    </source>
</evidence>
<gene>
    <name evidence="9" type="ORF">AAG570_013420</name>
</gene>
<feature type="repeat" description="WD" evidence="6">
    <location>
        <begin position="338"/>
        <end position="372"/>
    </location>
</feature>
<sequence>MDEDEKMEEDSKDSEFKKPAKVKTKRTVYLPGLPMKKGEKLVFDPSAYHMLHEAQTGAPCLSFDIITDKLGDNRTLYPHTAYIVAGTQADRPNKNNVIVIKASNLHEMKEESDSEGGSESSDSESGGPSKTPKMNRMLIRHHGCVNRIRTAKVGDRTLAGVWSEMGKVTLLDLNPQLAELDGPSLSKKSNPEPIRPLFVFNGHLGEGFGIDWCPTEPGVLATGDCRKNIHVWRPQEGGWHVDQRPLVGHKASVEDLQWSPNERHILASCSVDKSLRIWDTRQAGASACKLTVQDAHSSDINVISWNKMEPLIASGGDDGYLYIWDLRNFKSGEAVATLKHHTSYVTTVEWSPHDHSVFASGGADDQIAIWDLAVERDDSEELSSELKDLPPQLLFIHQGQEDIKELHWHKQIPGMIVSTANSGFNFFRTISV</sequence>
<feature type="compositionally biased region" description="Acidic residues" evidence="7">
    <location>
        <begin position="1"/>
        <end position="12"/>
    </location>
</feature>
<organism evidence="9 10">
    <name type="scientific">Ranatra chinensis</name>
    <dbReference type="NCBI Taxonomy" id="642074"/>
    <lineage>
        <taxon>Eukaryota</taxon>
        <taxon>Metazoa</taxon>
        <taxon>Ecdysozoa</taxon>
        <taxon>Arthropoda</taxon>
        <taxon>Hexapoda</taxon>
        <taxon>Insecta</taxon>
        <taxon>Pterygota</taxon>
        <taxon>Neoptera</taxon>
        <taxon>Paraneoptera</taxon>
        <taxon>Hemiptera</taxon>
        <taxon>Heteroptera</taxon>
        <taxon>Panheteroptera</taxon>
        <taxon>Nepomorpha</taxon>
        <taxon>Nepidae</taxon>
        <taxon>Ranatrinae</taxon>
        <taxon>Ranatra</taxon>
    </lineage>
</organism>
<protein>
    <recommendedName>
        <fullName evidence="5">Glutamate-rich WD repeat-containing protein 1</fullName>
    </recommendedName>
</protein>
<dbReference type="PRINTS" id="PR00320">
    <property type="entry name" value="GPROTEINBRPT"/>
</dbReference>